<accession>A0A0U2NNL7</accession>
<proteinExistence type="predicted"/>
<dbReference type="Proteomes" id="UP000067523">
    <property type="component" value="Chromosome"/>
</dbReference>
<name>A0A0U2NNL7_9ENTE</name>
<gene>
    <name evidence="1" type="ORF">ATZ35_03650</name>
</gene>
<dbReference type="EMBL" id="CP013655">
    <property type="protein sequence ID" value="ALS36290.1"/>
    <property type="molecule type" value="Genomic_DNA"/>
</dbReference>
<organism evidence="1 2">
    <name type="scientific">Enterococcus rotai</name>
    <dbReference type="NCBI Taxonomy" id="118060"/>
    <lineage>
        <taxon>Bacteria</taxon>
        <taxon>Bacillati</taxon>
        <taxon>Bacillota</taxon>
        <taxon>Bacilli</taxon>
        <taxon>Lactobacillales</taxon>
        <taxon>Enterococcaceae</taxon>
        <taxon>Enterococcus</taxon>
    </lineage>
</organism>
<evidence type="ECO:0000313" key="1">
    <source>
        <dbReference type="EMBL" id="ALS36290.1"/>
    </source>
</evidence>
<keyword evidence="2" id="KW-1185">Reference proteome</keyword>
<evidence type="ECO:0000313" key="2">
    <source>
        <dbReference type="Proteomes" id="UP000067523"/>
    </source>
</evidence>
<protein>
    <submittedName>
        <fullName evidence="1">Uncharacterized protein</fullName>
    </submittedName>
</protein>
<reference evidence="2" key="1">
    <citation type="submission" date="2015-12" db="EMBL/GenBank/DDBJ databases">
        <authorList>
            <person name="Lauer A."/>
            <person name="Humrighouse B."/>
            <person name="Loparev V."/>
            <person name="Shewmaker P.L."/>
            <person name="Whitney A.M."/>
            <person name="McLaughlin R.W."/>
        </authorList>
    </citation>
    <scope>NUCLEOTIDE SEQUENCE [LARGE SCALE GENOMIC DNA]</scope>
    <source>
        <strain evidence="2">LMG 26678</strain>
    </source>
</reference>
<dbReference type="KEGG" id="erx:ATZ35_03650"/>
<dbReference type="STRING" id="118060.ATZ35_03650"/>
<dbReference type="AlphaFoldDB" id="A0A0U2NNL7"/>
<sequence>MIMKENACLSTGRIDCRIVNIKKEFLALNSVEKGKSTFSVVLHYMKIRLSNRVYIPIGHQEKNN</sequence>